<evidence type="ECO:0000259" key="3">
    <source>
        <dbReference type="PROSITE" id="PS50011"/>
    </source>
</evidence>
<dbReference type="Gene3D" id="3.30.200.20">
    <property type="entry name" value="Phosphorylase Kinase, domain 1"/>
    <property type="match status" value="1"/>
</dbReference>
<dbReference type="PANTHER" id="PTHR27005">
    <property type="entry name" value="WALL-ASSOCIATED RECEPTOR KINASE-LIKE 21"/>
    <property type="match status" value="1"/>
</dbReference>
<reference evidence="4 5" key="1">
    <citation type="submission" date="2020-04" db="EMBL/GenBank/DDBJ databases">
        <title>Plant Genome Project.</title>
        <authorList>
            <person name="Zhang R.-G."/>
        </authorList>
    </citation>
    <scope>NUCLEOTIDE SEQUENCE [LARGE SCALE GENOMIC DNA]</scope>
    <source>
        <strain evidence="4">YNK0</strain>
        <tissue evidence="4">Leaf</tissue>
    </source>
</reference>
<keyword evidence="1" id="KW-0547">Nucleotide-binding</keyword>
<dbReference type="InterPro" id="IPR001245">
    <property type="entry name" value="Ser-Thr/Tyr_kinase_cat_dom"/>
</dbReference>
<dbReference type="Gene3D" id="1.10.510.10">
    <property type="entry name" value="Transferase(Phosphotransferase) domain 1"/>
    <property type="match status" value="1"/>
</dbReference>
<dbReference type="GO" id="GO:0007166">
    <property type="term" value="P:cell surface receptor signaling pathway"/>
    <property type="evidence" value="ECO:0007669"/>
    <property type="project" value="InterPro"/>
</dbReference>
<dbReference type="PROSITE" id="PS50011">
    <property type="entry name" value="PROTEIN_KINASE_DOM"/>
    <property type="match status" value="1"/>
</dbReference>
<evidence type="ECO:0000256" key="2">
    <source>
        <dbReference type="ARBA" id="ARBA00022840"/>
    </source>
</evidence>
<dbReference type="GO" id="GO:0005886">
    <property type="term" value="C:plasma membrane"/>
    <property type="evidence" value="ECO:0007669"/>
    <property type="project" value="TreeGrafter"/>
</dbReference>
<dbReference type="InterPro" id="IPR000719">
    <property type="entry name" value="Prot_kinase_dom"/>
</dbReference>
<keyword evidence="5" id="KW-1185">Reference proteome</keyword>
<comment type="caution">
    <text evidence="4">The sequence shown here is derived from an EMBL/GenBank/DDBJ whole genome shotgun (WGS) entry which is preliminary data.</text>
</comment>
<evidence type="ECO:0000313" key="5">
    <source>
        <dbReference type="Proteomes" id="UP000655225"/>
    </source>
</evidence>
<feature type="domain" description="Protein kinase" evidence="3">
    <location>
        <begin position="54"/>
        <end position="337"/>
    </location>
</feature>
<dbReference type="GO" id="GO:0004674">
    <property type="term" value="F:protein serine/threonine kinase activity"/>
    <property type="evidence" value="ECO:0007669"/>
    <property type="project" value="TreeGrafter"/>
</dbReference>
<dbReference type="InterPro" id="IPR011009">
    <property type="entry name" value="Kinase-like_dom_sf"/>
</dbReference>
<name>A0A834YMN6_TETSI</name>
<proteinExistence type="predicted"/>
<organism evidence="4 5">
    <name type="scientific">Tetracentron sinense</name>
    <name type="common">Spur-leaf</name>
    <dbReference type="NCBI Taxonomy" id="13715"/>
    <lineage>
        <taxon>Eukaryota</taxon>
        <taxon>Viridiplantae</taxon>
        <taxon>Streptophyta</taxon>
        <taxon>Embryophyta</taxon>
        <taxon>Tracheophyta</taxon>
        <taxon>Spermatophyta</taxon>
        <taxon>Magnoliopsida</taxon>
        <taxon>Trochodendrales</taxon>
        <taxon>Trochodendraceae</taxon>
        <taxon>Tetracentron</taxon>
    </lineage>
</organism>
<evidence type="ECO:0000313" key="4">
    <source>
        <dbReference type="EMBL" id="KAF8391929.1"/>
    </source>
</evidence>
<dbReference type="OrthoDB" id="1936432at2759"/>
<dbReference type="OMA" id="FFHEDSW"/>
<sequence length="337" mass="38696">MWQCFRIHKEREEERHFLENGGLLLEELITSFDGRSNPIRSFSKKELERATKNYHQDGFLHQNYLYKLYKGTYEDRTIWVKNFTGNAPPEYIGWYIKEVAVASHMNNHKNVLKLLGCCLETVVPTLVYEFAATGRLSDHIFEKEHSASKNPLLSWEVKLRIATEIADAIAYLHKGTSKAIIHRGINSENIFLDQHYVGKLFQFGLSLSIPLGETHVNGYVVGRTGFVAPESVSSGRYTEKSDVYSFGMVLFEILTGKRTSDILKEVYGMPELDEDEVNEKEIRLYLEANIVKGNTEQLTACAELAMRCIKLNPDKRPLMMEAAKELRMIRRAQHVSL</sequence>
<evidence type="ECO:0000256" key="1">
    <source>
        <dbReference type="ARBA" id="ARBA00022741"/>
    </source>
</evidence>
<dbReference type="EMBL" id="JABCRI010000016">
    <property type="protein sequence ID" value="KAF8391929.1"/>
    <property type="molecule type" value="Genomic_DNA"/>
</dbReference>
<dbReference type="AlphaFoldDB" id="A0A834YMN6"/>
<dbReference type="Proteomes" id="UP000655225">
    <property type="component" value="Unassembled WGS sequence"/>
</dbReference>
<dbReference type="GO" id="GO:0005524">
    <property type="term" value="F:ATP binding"/>
    <property type="evidence" value="ECO:0007669"/>
    <property type="project" value="UniProtKB-KW"/>
</dbReference>
<accession>A0A834YMN6</accession>
<dbReference type="SUPFAM" id="SSF56112">
    <property type="entry name" value="Protein kinase-like (PK-like)"/>
    <property type="match status" value="1"/>
</dbReference>
<dbReference type="Pfam" id="PF07714">
    <property type="entry name" value="PK_Tyr_Ser-Thr"/>
    <property type="match status" value="1"/>
</dbReference>
<dbReference type="PANTHER" id="PTHR27005:SF522">
    <property type="entry name" value="NON-FUNCTIONAL PSEUDOKINASE ZED1-LIKE"/>
    <property type="match status" value="1"/>
</dbReference>
<keyword evidence="2" id="KW-0067">ATP-binding</keyword>
<gene>
    <name evidence="4" type="ORF">HHK36_022269</name>
</gene>
<protein>
    <recommendedName>
        <fullName evidence="3">Protein kinase domain-containing protein</fullName>
    </recommendedName>
</protein>
<dbReference type="InterPro" id="IPR045274">
    <property type="entry name" value="WAK-like"/>
</dbReference>